<evidence type="ECO:0000313" key="11">
    <source>
        <dbReference type="Proteomes" id="UP000257055"/>
    </source>
</evidence>
<evidence type="ECO:0000256" key="8">
    <source>
        <dbReference type="RuleBase" id="RU361157"/>
    </source>
</evidence>
<keyword evidence="3 8" id="KW-0813">Transport</keyword>
<feature type="transmembrane region" description="Helical" evidence="8">
    <location>
        <begin position="37"/>
        <end position="59"/>
    </location>
</feature>
<feature type="transmembrane region" description="Helical" evidence="8">
    <location>
        <begin position="150"/>
        <end position="176"/>
    </location>
</feature>
<dbReference type="AlphaFoldDB" id="A0A3D8TU82"/>
<organism evidence="10 11">
    <name type="scientific">Listeria kieliensis</name>
    <dbReference type="NCBI Taxonomy" id="1621700"/>
    <lineage>
        <taxon>Bacteria</taxon>
        <taxon>Bacillati</taxon>
        <taxon>Bacillota</taxon>
        <taxon>Bacilli</taxon>
        <taxon>Bacillales</taxon>
        <taxon>Listeriaceae</taxon>
        <taxon>Listeria</taxon>
    </lineage>
</organism>
<dbReference type="PANTHER" id="PTHR30413:SF10">
    <property type="entry name" value="CAPSULE POLYSACCHARIDE EXPORT INNER-MEMBRANE PROTEIN CTRC"/>
    <property type="match status" value="1"/>
</dbReference>
<sequence>MKQVFEVLKEQVKHTPMMFRIARYEDRASYQSHYLGILWEVLNPLIQVAIYFLVFGYGFRGSQMIAGNVSFLEWMLAGIVPWFFINSVVLQGTNSIFNKINMVSKMNFPMSILPSITIVSNLMSFAVMLVIMLIIFLLKGTPITIYWFQFIYYFVAMIFFLFAFSLFNATVTILIRDYNLALQSVMRVLFYLTGIVWNIPSLLPGWAANLLQLNPFMYLVNGFRDSFLMNKWFFEMPSYTLYFWCLTGFFLVVGSTLYMKFRERFVDFI</sequence>
<evidence type="ECO:0000256" key="7">
    <source>
        <dbReference type="ARBA" id="ARBA00023136"/>
    </source>
</evidence>
<comment type="caution">
    <text evidence="10">The sequence shown here is derived from an EMBL/GenBank/DDBJ whole genome shotgun (WGS) entry which is preliminary data.</text>
</comment>
<evidence type="ECO:0000259" key="9">
    <source>
        <dbReference type="PROSITE" id="PS51012"/>
    </source>
</evidence>
<comment type="subcellular location">
    <subcellularLocation>
        <location evidence="1 8">Cell membrane</location>
        <topology evidence="1 8">Multi-pass membrane protein</topology>
    </subcellularLocation>
</comment>
<dbReference type="EMBL" id="LARY01000001">
    <property type="protein sequence ID" value="RDX02521.1"/>
    <property type="molecule type" value="Genomic_DNA"/>
</dbReference>
<reference evidence="11" key="1">
    <citation type="submission" date="2015-04" db="EMBL/GenBank/DDBJ databases">
        <authorList>
            <person name="Schardt J."/>
            <person name="Mueller-Herbst S."/>
            <person name="Scherer S."/>
            <person name="Huptas C."/>
        </authorList>
    </citation>
    <scope>NUCLEOTIDE SEQUENCE [LARGE SCALE GENOMIC DNA]</scope>
    <source>
        <strain evidence="11">Kiel-L1</strain>
    </source>
</reference>
<evidence type="ECO:0000256" key="1">
    <source>
        <dbReference type="ARBA" id="ARBA00004651"/>
    </source>
</evidence>
<protein>
    <recommendedName>
        <fullName evidence="8">Transport permease protein</fullName>
    </recommendedName>
</protein>
<evidence type="ECO:0000256" key="3">
    <source>
        <dbReference type="ARBA" id="ARBA00022448"/>
    </source>
</evidence>
<keyword evidence="7 8" id="KW-0472">Membrane</keyword>
<evidence type="ECO:0000256" key="6">
    <source>
        <dbReference type="ARBA" id="ARBA00022989"/>
    </source>
</evidence>
<proteinExistence type="inferred from homology"/>
<dbReference type="InterPro" id="IPR047817">
    <property type="entry name" value="ABC2_TM_bact-type"/>
</dbReference>
<evidence type="ECO:0000313" key="10">
    <source>
        <dbReference type="EMBL" id="RDX02521.1"/>
    </source>
</evidence>
<feature type="transmembrane region" description="Helical" evidence="8">
    <location>
        <begin position="239"/>
        <end position="259"/>
    </location>
</feature>
<evidence type="ECO:0000256" key="2">
    <source>
        <dbReference type="ARBA" id="ARBA00007783"/>
    </source>
</evidence>
<keyword evidence="5 8" id="KW-0812">Transmembrane</keyword>
<name>A0A3D8TU82_9LIST</name>
<evidence type="ECO:0000256" key="5">
    <source>
        <dbReference type="ARBA" id="ARBA00022692"/>
    </source>
</evidence>
<dbReference type="GO" id="GO:0005886">
    <property type="term" value="C:plasma membrane"/>
    <property type="evidence" value="ECO:0007669"/>
    <property type="project" value="UniProtKB-SubCell"/>
</dbReference>
<keyword evidence="11" id="KW-1185">Reference proteome</keyword>
<accession>A0A3D8TU82</accession>
<dbReference type="PANTHER" id="PTHR30413">
    <property type="entry name" value="INNER MEMBRANE TRANSPORT PERMEASE"/>
    <property type="match status" value="1"/>
</dbReference>
<evidence type="ECO:0000256" key="4">
    <source>
        <dbReference type="ARBA" id="ARBA00022475"/>
    </source>
</evidence>
<keyword evidence="4 8" id="KW-1003">Cell membrane</keyword>
<dbReference type="GO" id="GO:0015920">
    <property type="term" value="P:lipopolysaccharide transport"/>
    <property type="evidence" value="ECO:0007669"/>
    <property type="project" value="TreeGrafter"/>
</dbReference>
<comment type="similarity">
    <text evidence="2 8">Belongs to the ABC-2 integral membrane protein family.</text>
</comment>
<dbReference type="Proteomes" id="UP000257055">
    <property type="component" value="Unassembled WGS sequence"/>
</dbReference>
<dbReference type="Pfam" id="PF01061">
    <property type="entry name" value="ABC2_membrane"/>
    <property type="match status" value="1"/>
</dbReference>
<gene>
    <name evidence="10" type="ORF">UR08_03120</name>
</gene>
<feature type="transmembrane region" description="Helical" evidence="8">
    <location>
        <begin position="188"/>
        <end position="208"/>
    </location>
</feature>
<feature type="transmembrane region" description="Helical" evidence="8">
    <location>
        <begin position="71"/>
        <end position="90"/>
    </location>
</feature>
<feature type="domain" description="ABC transmembrane type-2" evidence="9">
    <location>
        <begin position="35"/>
        <end position="261"/>
    </location>
</feature>
<dbReference type="RefSeq" id="WP_115752204.1">
    <property type="nucleotide sequence ID" value="NZ_LARY01000001.1"/>
</dbReference>
<dbReference type="InterPro" id="IPR013525">
    <property type="entry name" value="ABC2_TM"/>
</dbReference>
<dbReference type="GO" id="GO:0140359">
    <property type="term" value="F:ABC-type transporter activity"/>
    <property type="evidence" value="ECO:0007669"/>
    <property type="project" value="InterPro"/>
</dbReference>
<dbReference type="PROSITE" id="PS51012">
    <property type="entry name" value="ABC_TM2"/>
    <property type="match status" value="1"/>
</dbReference>
<keyword evidence="6 8" id="KW-1133">Transmembrane helix</keyword>
<feature type="transmembrane region" description="Helical" evidence="8">
    <location>
        <begin position="111"/>
        <end position="138"/>
    </location>
</feature>